<keyword evidence="1" id="KW-0812">Transmembrane</keyword>
<sequence>MLNFAIIFITSALICYTIGVWSEKIAGILKTWHLVFFWIGFAFDTLGTTLMGKISGGFKFNVHGVTGLIAILLMLFHAVWATIVLLKKDQKSMKNFHKFSLLVWFIWLIPYFTGMVLNMI</sequence>
<feature type="transmembrane region" description="Helical" evidence="1">
    <location>
        <begin position="64"/>
        <end position="86"/>
    </location>
</feature>
<feature type="transmembrane region" description="Helical" evidence="1">
    <location>
        <begin position="34"/>
        <end position="52"/>
    </location>
</feature>
<gene>
    <name evidence="2" type="ORF">Y919_06780</name>
</gene>
<evidence type="ECO:0000313" key="3">
    <source>
        <dbReference type="Proteomes" id="UP000029622"/>
    </source>
</evidence>
<dbReference type="NCBIfam" id="TIGR03987">
    <property type="entry name" value="HsmA family protein"/>
    <property type="match status" value="1"/>
</dbReference>
<reference evidence="2 3" key="1">
    <citation type="submission" date="2013-12" db="EMBL/GenBank/DDBJ databases">
        <title>Draft genome sequence of Caloranaerobacter sp. H53214.</title>
        <authorList>
            <person name="Jiang L.J."/>
            <person name="Shao Z.Z."/>
            <person name="Long M.N."/>
        </authorList>
    </citation>
    <scope>NUCLEOTIDE SEQUENCE [LARGE SCALE GENOMIC DNA]</scope>
    <source>
        <strain evidence="2 3">H53214</strain>
    </source>
</reference>
<name>A0A096CUX7_9FIRM</name>
<comment type="caution">
    <text evidence="2">The sequence shown here is derived from an EMBL/GenBank/DDBJ whole genome shotgun (WGS) entry which is preliminary data.</text>
</comment>
<dbReference type="InterPro" id="IPR023813">
    <property type="entry name" value="HsmA-like"/>
</dbReference>
<proteinExistence type="predicted"/>
<accession>A0A096CUX7</accession>
<feature type="transmembrane region" description="Helical" evidence="1">
    <location>
        <begin position="6"/>
        <end position="22"/>
    </location>
</feature>
<dbReference type="EMBL" id="AZTB01000029">
    <property type="protein sequence ID" value="KGG80364.1"/>
    <property type="molecule type" value="Genomic_DNA"/>
</dbReference>
<organism evidence="2 3">
    <name type="scientific">Caloranaerobacter azorensis H53214</name>
    <dbReference type="NCBI Taxonomy" id="1156417"/>
    <lineage>
        <taxon>Bacteria</taxon>
        <taxon>Bacillati</taxon>
        <taxon>Bacillota</taxon>
        <taxon>Tissierellia</taxon>
        <taxon>Tissierellales</taxon>
        <taxon>Thermohalobacteraceae</taxon>
        <taxon>Caloranaerobacter</taxon>
    </lineage>
</organism>
<feature type="transmembrane region" description="Helical" evidence="1">
    <location>
        <begin position="98"/>
        <end position="117"/>
    </location>
</feature>
<evidence type="ECO:0000256" key="1">
    <source>
        <dbReference type="SAM" id="Phobius"/>
    </source>
</evidence>
<dbReference type="Proteomes" id="UP000029622">
    <property type="component" value="Unassembled WGS sequence"/>
</dbReference>
<keyword evidence="1" id="KW-1133">Transmembrane helix</keyword>
<protein>
    <submittedName>
        <fullName evidence="2">Membrane protein</fullName>
    </submittedName>
</protein>
<dbReference type="RefSeq" id="WP_035163477.1">
    <property type="nucleotide sequence ID" value="NZ_AZTB01000029.1"/>
</dbReference>
<evidence type="ECO:0000313" key="2">
    <source>
        <dbReference type="EMBL" id="KGG80364.1"/>
    </source>
</evidence>
<keyword evidence="1" id="KW-0472">Membrane</keyword>
<dbReference type="AlphaFoldDB" id="A0A096CUX7"/>
<dbReference type="STRING" id="1156417.Y919_06780"/>